<evidence type="ECO:0000313" key="2">
    <source>
        <dbReference type="Proteomes" id="UP000516105"/>
    </source>
</evidence>
<dbReference type="RefSeq" id="WP_187709241.1">
    <property type="nucleotide sequence ID" value="NZ_CP060782.1"/>
</dbReference>
<reference evidence="1 2" key="1">
    <citation type="submission" date="2020-08" db="EMBL/GenBank/DDBJ databases">
        <title>Genome sequence of Sphingomonas sediminicola KACC 15039T.</title>
        <authorList>
            <person name="Hyun D.-W."/>
            <person name="Bae J.-W."/>
        </authorList>
    </citation>
    <scope>NUCLEOTIDE SEQUENCE [LARGE SCALE GENOMIC DNA]</scope>
    <source>
        <strain evidence="1 2">KACC 15039</strain>
    </source>
</reference>
<dbReference type="InterPro" id="IPR007709">
    <property type="entry name" value="N-FG_amidohydro"/>
</dbReference>
<dbReference type="EMBL" id="CP060782">
    <property type="protein sequence ID" value="QNP46288.1"/>
    <property type="molecule type" value="Genomic_DNA"/>
</dbReference>
<dbReference type="Pfam" id="PF05013">
    <property type="entry name" value="FGase"/>
    <property type="match status" value="1"/>
</dbReference>
<gene>
    <name evidence="1" type="ORF">H9L14_03455</name>
</gene>
<accession>A0ABX6TAL8</accession>
<organism evidence="1 2">
    <name type="scientific">Sphingomonas sediminicola</name>
    <dbReference type="NCBI Taxonomy" id="386874"/>
    <lineage>
        <taxon>Bacteria</taxon>
        <taxon>Pseudomonadati</taxon>
        <taxon>Pseudomonadota</taxon>
        <taxon>Alphaproteobacteria</taxon>
        <taxon>Sphingomonadales</taxon>
        <taxon>Sphingomonadaceae</taxon>
        <taxon>Sphingomonas</taxon>
    </lineage>
</organism>
<sequence length="261" mass="29762">MEATEPWTIRPGPGRIVATAIHDGHDLRPEISEAVALGDAERLREEDPFTGQAVLDVPAHTIVHRSRFEFDLNRPAEGAVYCTPDQCWGLELWKPGQPDDGLVQRSLDLHADYYRQLGEMLDGVAEHHPRFVLLDIHSYNHRRDGPDGAPQLQEDAPDINIGTFSMPRDHWAFLIDPLMESLREFDFNGRKLDVRENVAFQGKGNQTRFVHERYPERGCAIAVEFKKFFMDEWTGEPDPAELAAMRRFVAFMAETSDRLLG</sequence>
<evidence type="ECO:0000313" key="1">
    <source>
        <dbReference type="EMBL" id="QNP46288.1"/>
    </source>
</evidence>
<dbReference type="SUPFAM" id="SSF53187">
    <property type="entry name" value="Zn-dependent exopeptidases"/>
    <property type="match status" value="1"/>
</dbReference>
<protein>
    <submittedName>
        <fullName evidence="1">N-formylglutamate amidohydrolase</fullName>
    </submittedName>
</protein>
<dbReference type="Proteomes" id="UP000516105">
    <property type="component" value="Chromosome"/>
</dbReference>
<name>A0ABX6TAL8_9SPHN</name>
<dbReference type="Gene3D" id="3.40.630.40">
    <property type="entry name" value="Zn-dependent exopeptidases"/>
    <property type="match status" value="1"/>
</dbReference>
<keyword evidence="2" id="KW-1185">Reference proteome</keyword>
<proteinExistence type="predicted"/>